<evidence type="ECO:0000256" key="1">
    <source>
        <dbReference type="SAM" id="MobiDB-lite"/>
    </source>
</evidence>
<feature type="signal peptide" evidence="2">
    <location>
        <begin position="1"/>
        <end position="18"/>
    </location>
</feature>
<feature type="region of interest" description="Disordered" evidence="1">
    <location>
        <begin position="83"/>
        <end position="103"/>
    </location>
</feature>
<dbReference type="Proteomes" id="UP001497480">
    <property type="component" value="Unassembled WGS sequence"/>
</dbReference>
<dbReference type="AlphaFoldDB" id="A0AAV1Y7A8"/>
<dbReference type="EMBL" id="CAXHTB010000022">
    <property type="protein sequence ID" value="CAL0329843.1"/>
    <property type="molecule type" value="Genomic_DNA"/>
</dbReference>
<name>A0AAV1Y7A8_LUPLU</name>
<evidence type="ECO:0000313" key="3">
    <source>
        <dbReference type="EMBL" id="CAL0329843.1"/>
    </source>
</evidence>
<keyword evidence="2" id="KW-0732">Signal</keyword>
<feature type="chain" id="PRO_5043572942" evidence="2">
    <location>
        <begin position="19"/>
        <end position="116"/>
    </location>
</feature>
<comment type="caution">
    <text evidence="3">The sequence shown here is derived from an EMBL/GenBank/DDBJ whole genome shotgun (WGS) entry which is preliminary data.</text>
</comment>
<evidence type="ECO:0000313" key="4">
    <source>
        <dbReference type="Proteomes" id="UP001497480"/>
    </source>
</evidence>
<keyword evidence="4" id="KW-1185">Reference proteome</keyword>
<protein>
    <submittedName>
        <fullName evidence="3">Uncharacterized protein</fullName>
    </submittedName>
</protein>
<organism evidence="3 4">
    <name type="scientific">Lupinus luteus</name>
    <name type="common">European yellow lupine</name>
    <dbReference type="NCBI Taxonomy" id="3873"/>
    <lineage>
        <taxon>Eukaryota</taxon>
        <taxon>Viridiplantae</taxon>
        <taxon>Streptophyta</taxon>
        <taxon>Embryophyta</taxon>
        <taxon>Tracheophyta</taxon>
        <taxon>Spermatophyta</taxon>
        <taxon>Magnoliopsida</taxon>
        <taxon>eudicotyledons</taxon>
        <taxon>Gunneridae</taxon>
        <taxon>Pentapetalae</taxon>
        <taxon>rosids</taxon>
        <taxon>fabids</taxon>
        <taxon>Fabales</taxon>
        <taxon>Fabaceae</taxon>
        <taxon>Papilionoideae</taxon>
        <taxon>50 kb inversion clade</taxon>
        <taxon>genistoids sensu lato</taxon>
        <taxon>core genistoids</taxon>
        <taxon>Genisteae</taxon>
        <taxon>Lupinus</taxon>
    </lineage>
</organism>
<feature type="compositionally biased region" description="Basic and acidic residues" evidence="1">
    <location>
        <begin position="83"/>
        <end position="102"/>
    </location>
</feature>
<accession>A0AAV1Y7A8</accession>
<evidence type="ECO:0000256" key="2">
    <source>
        <dbReference type="SAM" id="SignalP"/>
    </source>
</evidence>
<sequence length="116" mass="13705">MLEIIIFLFLVLPLTFIAFSYISRQDISNNGEDTDDVKIDSDFLTNVPRIDRKKVIDFENTPGEHGRDSRYWDKVDWRRDDDYNEDMKSKGTEEDTHMKMNHDPMGPARMFWAGRA</sequence>
<proteinExistence type="predicted"/>
<gene>
    <name evidence="3" type="ORF">LLUT_LOCUS30903</name>
</gene>
<reference evidence="3 4" key="1">
    <citation type="submission" date="2024-03" db="EMBL/GenBank/DDBJ databases">
        <authorList>
            <person name="Martinez-Hernandez J."/>
        </authorList>
    </citation>
    <scope>NUCLEOTIDE SEQUENCE [LARGE SCALE GENOMIC DNA]</scope>
</reference>